<reference evidence="1 2" key="1">
    <citation type="submission" date="2024-06" db="EMBL/GenBank/DDBJ databases">
        <title>The Natural Products Discovery Center: Release of the First 8490 Sequenced Strains for Exploring Actinobacteria Biosynthetic Diversity.</title>
        <authorList>
            <person name="Kalkreuter E."/>
            <person name="Kautsar S.A."/>
            <person name="Yang D."/>
            <person name="Bader C.D."/>
            <person name="Teijaro C.N."/>
            <person name="Fluegel L."/>
            <person name="Davis C.M."/>
            <person name="Simpson J.R."/>
            <person name="Lauterbach L."/>
            <person name="Steele A.D."/>
            <person name="Gui C."/>
            <person name="Meng S."/>
            <person name="Li G."/>
            <person name="Viehrig K."/>
            <person name="Ye F."/>
            <person name="Su P."/>
            <person name="Kiefer A.F."/>
            <person name="Nichols A."/>
            <person name="Cepeda A.J."/>
            <person name="Yan W."/>
            <person name="Fan B."/>
            <person name="Jiang Y."/>
            <person name="Adhikari A."/>
            <person name="Zheng C.-J."/>
            <person name="Schuster L."/>
            <person name="Cowan T.M."/>
            <person name="Smanski M.J."/>
            <person name="Chevrette M.G."/>
            <person name="De Carvalho L.P.S."/>
            <person name="Shen B."/>
        </authorList>
    </citation>
    <scope>NUCLEOTIDE SEQUENCE [LARGE SCALE GENOMIC DNA]</scope>
    <source>
        <strain evidence="1 2">NPDC006434</strain>
    </source>
</reference>
<proteinExistence type="predicted"/>
<dbReference type="RefSeq" id="WP_355399334.1">
    <property type="nucleotide sequence ID" value="NZ_JBEXPZ010000034.1"/>
</dbReference>
<sequence length="51" mass="5920">MDRWRSSISTHLRKWSGGRGHGVHHHFLQGVAYKLGSGAVTLLILWWETRH</sequence>
<protein>
    <submittedName>
        <fullName evidence="1">Uncharacterized protein</fullName>
    </submittedName>
</protein>
<organism evidence="1 2">
    <name type="scientific">Streptomyces ossamyceticus</name>
    <dbReference type="NCBI Taxonomy" id="249581"/>
    <lineage>
        <taxon>Bacteria</taxon>
        <taxon>Bacillati</taxon>
        <taxon>Actinomycetota</taxon>
        <taxon>Actinomycetes</taxon>
        <taxon>Kitasatosporales</taxon>
        <taxon>Streptomycetaceae</taxon>
        <taxon>Streptomyces</taxon>
    </lineage>
</organism>
<gene>
    <name evidence="1" type="ORF">ABZZ21_25515</name>
</gene>
<evidence type="ECO:0000313" key="2">
    <source>
        <dbReference type="Proteomes" id="UP001550210"/>
    </source>
</evidence>
<comment type="caution">
    <text evidence="1">The sequence shown here is derived from an EMBL/GenBank/DDBJ whole genome shotgun (WGS) entry which is preliminary data.</text>
</comment>
<dbReference type="Proteomes" id="UP001550210">
    <property type="component" value="Unassembled WGS sequence"/>
</dbReference>
<accession>A0ABV2V1Z7</accession>
<keyword evidence="2" id="KW-1185">Reference proteome</keyword>
<evidence type="ECO:0000313" key="1">
    <source>
        <dbReference type="EMBL" id="MET9847845.1"/>
    </source>
</evidence>
<dbReference type="EMBL" id="JBEXPZ010000034">
    <property type="protein sequence ID" value="MET9847845.1"/>
    <property type="molecule type" value="Genomic_DNA"/>
</dbReference>
<name>A0ABV2V1Z7_9ACTN</name>